<evidence type="ECO:0000256" key="5">
    <source>
        <dbReference type="PROSITE-ProRule" id="PRU00335"/>
    </source>
</evidence>
<evidence type="ECO:0000256" key="1">
    <source>
        <dbReference type="ARBA" id="ARBA00022491"/>
    </source>
</evidence>
<feature type="DNA-binding region" description="H-T-H motif" evidence="5">
    <location>
        <begin position="31"/>
        <end position="50"/>
    </location>
</feature>
<name>A0ABT2MDD9_9MYCO</name>
<dbReference type="PANTHER" id="PTHR47506:SF6">
    <property type="entry name" value="HTH-TYPE TRANSCRIPTIONAL REPRESSOR NEMR"/>
    <property type="match status" value="1"/>
</dbReference>
<dbReference type="Gene3D" id="1.10.357.10">
    <property type="entry name" value="Tetracycline Repressor, domain 2"/>
    <property type="match status" value="1"/>
</dbReference>
<comment type="caution">
    <text evidence="7">The sequence shown here is derived from an EMBL/GenBank/DDBJ whole genome shotgun (WGS) entry which is preliminary data.</text>
</comment>
<dbReference type="Proteomes" id="UP001206639">
    <property type="component" value="Unassembled WGS sequence"/>
</dbReference>
<feature type="domain" description="HTH tetR-type" evidence="6">
    <location>
        <begin position="8"/>
        <end position="68"/>
    </location>
</feature>
<protein>
    <submittedName>
        <fullName evidence="7">TetR family transcriptional regulator C-terminal domain-containing protein</fullName>
    </submittedName>
</protein>
<accession>A0ABT2MDD9</accession>
<dbReference type="InterPro" id="IPR039538">
    <property type="entry name" value="BetI_C"/>
</dbReference>
<dbReference type="SUPFAM" id="SSF46689">
    <property type="entry name" value="Homeodomain-like"/>
    <property type="match status" value="1"/>
</dbReference>
<gene>
    <name evidence="7" type="ORF">N4S67_16305</name>
</gene>
<dbReference type="PANTHER" id="PTHR47506">
    <property type="entry name" value="TRANSCRIPTIONAL REGULATORY PROTEIN"/>
    <property type="match status" value="1"/>
</dbReference>
<dbReference type="RefSeq" id="WP_260993984.1">
    <property type="nucleotide sequence ID" value="NZ_JAODWD010000003.1"/>
</dbReference>
<proteinExistence type="predicted"/>
<evidence type="ECO:0000313" key="7">
    <source>
        <dbReference type="EMBL" id="MCT7659981.1"/>
    </source>
</evidence>
<dbReference type="PROSITE" id="PS50977">
    <property type="entry name" value="HTH_TETR_2"/>
    <property type="match status" value="1"/>
</dbReference>
<dbReference type="EMBL" id="JAODWD010000003">
    <property type="protein sequence ID" value="MCT7659981.1"/>
    <property type="molecule type" value="Genomic_DNA"/>
</dbReference>
<organism evidence="7 8">
    <name type="scientific">Mycobacterium deserti</name>
    <dbReference type="NCBI Taxonomy" id="2978347"/>
    <lineage>
        <taxon>Bacteria</taxon>
        <taxon>Bacillati</taxon>
        <taxon>Actinomycetota</taxon>
        <taxon>Actinomycetes</taxon>
        <taxon>Mycobacteriales</taxon>
        <taxon>Mycobacteriaceae</taxon>
        <taxon>Mycobacterium</taxon>
    </lineage>
</organism>
<dbReference type="InterPro" id="IPR036271">
    <property type="entry name" value="Tet_transcr_reg_TetR-rel_C_sf"/>
</dbReference>
<evidence type="ECO:0000313" key="8">
    <source>
        <dbReference type="Proteomes" id="UP001206639"/>
    </source>
</evidence>
<dbReference type="Pfam" id="PF13977">
    <property type="entry name" value="TetR_C_6"/>
    <property type="match status" value="1"/>
</dbReference>
<keyword evidence="4" id="KW-0804">Transcription</keyword>
<evidence type="ECO:0000259" key="6">
    <source>
        <dbReference type="PROSITE" id="PS50977"/>
    </source>
</evidence>
<sequence length="198" mass="22006">MPKLIDHDTRRHEIAEAVWRIVVRDGVSAVSIRDVAAEAGLAVGSVRHVFATKAELLEYSMALIYERGGERVRRHFGMKDPRKLAMAVLSEMLPLDEQRRMEMAVNMAVVTESPSDLSLRRVALTAQRGLAEACASVLQMLQTNELVRAEADLAYETQRLHALVDGLALHALTADPQDLRPTSILRVVRNHLAELEPA</sequence>
<dbReference type="InterPro" id="IPR009057">
    <property type="entry name" value="Homeodomain-like_sf"/>
</dbReference>
<reference evidence="8" key="1">
    <citation type="submission" date="2023-07" db="EMBL/GenBank/DDBJ databases">
        <authorList>
            <person name="Deng Y."/>
            <person name="Zhang Y.-Q."/>
        </authorList>
    </citation>
    <scope>NUCLEOTIDE SEQUENCE [LARGE SCALE GENOMIC DNA]</scope>
    <source>
        <strain evidence="8">CPCC 205710</strain>
    </source>
</reference>
<dbReference type="SUPFAM" id="SSF48498">
    <property type="entry name" value="Tetracyclin repressor-like, C-terminal domain"/>
    <property type="match status" value="1"/>
</dbReference>
<keyword evidence="1" id="KW-0678">Repressor</keyword>
<dbReference type="InterPro" id="IPR001647">
    <property type="entry name" value="HTH_TetR"/>
</dbReference>
<keyword evidence="3 5" id="KW-0238">DNA-binding</keyword>
<keyword evidence="8" id="KW-1185">Reference proteome</keyword>
<keyword evidence="2" id="KW-0805">Transcription regulation</keyword>
<evidence type="ECO:0000256" key="4">
    <source>
        <dbReference type="ARBA" id="ARBA00023163"/>
    </source>
</evidence>
<dbReference type="Pfam" id="PF00440">
    <property type="entry name" value="TetR_N"/>
    <property type="match status" value="1"/>
</dbReference>
<evidence type="ECO:0000256" key="3">
    <source>
        <dbReference type="ARBA" id="ARBA00023125"/>
    </source>
</evidence>
<evidence type="ECO:0000256" key="2">
    <source>
        <dbReference type="ARBA" id="ARBA00023015"/>
    </source>
</evidence>